<name>A0A445DXH4_ARAHY</name>
<keyword evidence="3" id="KW-1185">Reference proteome</keyword>
<gene>
    <name evidence="2" type="ORF">Ahy_A03g014212</name>
</gene>
<proteinExistence type="predicted"/>
<evidence type="ECO:0000256" key="1">
    <source>
        <dbReference type="SAM" id="MobiDB-lite"/>
    </source>
</evidence>
<comment type="caution">
    <text evidence="2">The sequence shown here is derived from an EMBL/GenBank/DDBJ whole genome shotgun (WGS) entry which is preliminary data.</text>
</comment>
<feature type="region of interest" description="Disordered" evidence="1">
    <location>
        <begin position="189"/>
        <end position="214"/>
    </location>
</feature>
<sequence>MLEDVHEHHDHLTIWLCLDIKKLLYVHWETDEGFKRRYLTNRANKTSARSLKYTGESATFMKTKTKLRLEAVTQQSQCIGDDGNNFAASVVWREAASESYKNRMYELRSFFSHNLCTSTLTQKSASTTSQPVDPEDDVNLREQESKERYQEILSCMTDTNDFRLEWRWELEWLQWMERHMMPYEDQMRTGSRGIAGGSDVDGGAQTLPSRPAPQ</sequence>
<organism evidence="2 3">
    <name type="scientific">Arachis hypogaea</name>
    <name type="common">Peanut</name>
    <dbReference type="NCBI Taxonomy" id="3818"/>
    <lineage>
        <taxon>Eukaryota</taxon>
        <taxon>Viridiplantae</taxon>
        <taxon>Streptophyta</taxon>
        <taxon>Embryophyta</taxon>
        <taxon>Tracheophyta</taxon>
        <taxon>Spermatophyta</taxon>
        <taxon>Magnoliopsida</taxon>
        <taxon>eudicotyledons</taxon>
        <taxon>Gunneridae</taxon>
        <taxon>Pentapetalae</taxon>
        <taxon>rosids</taxon>
        <taxon>fabids</taxon>
        <taxon>Fabales</taxon>
        <taxon>Fabaceae</taxon>
        <taxon>Papilionoideae</taxon>
        <taxon>50 kb inversion clade</taxon>
        <taxon>dalbergioids sensu lato</taxon>
        <taxon>Dalbergieae</taxon>
        <taxon>Pterocarpus clade</taxon>
        <taxon>Arachis</taxon>
    </lineage>
</organism>
<reference evidence="2 3" key="1">
    <citation type="submission" date="2019-01" db="EMBL/GenBank/DDBJ databases">
        <title>Sequencing of cultivated peanut Arachis hypogaea provides insights into genome evolution and oil improvement.</title>
        <authorList>
            <person name="Chen X."/>
        </authorList>
    </citation>
    <scope>NUCLEOTIDE SEQUENCE [LARGE SCALE GENOMIC DNA]</scope>
    <source>
        <strain evidence="3">cv. Fuhuasheng</strain>
        <tissue evidence="2">Leaves</tissue>
    </source>
</reference>
<dbReference type="Proteomes" id="UP000289738">
    <property type="component" value="Chromosome A03"/>
</dbReference>
<protein>
    <submittedName>
        <fullName evidence="2">Uncharacterized protein</fullName>
    </submittedName>
</protein>
<feature type="region of interest" description="Disordered" evidence="1">
    <location>
        <begin position="122"/>
        <end position="144"/>
    </location>
</feature>
<feature type="compositionally biased region" description="Polar residues" evidence="1">
    <location>
        <begin position="122"/>
        <end position="131"/>
    </location>
</feature>
<evidence type="ECO:0000313" key="3">
    <source>
        <dbReference type="Proteomes" id="UP000289738"/>
    </source>
</evidence>
<evidence type="ECO:0000313" key="2">
    <source>
        <dbReference type="EMBL" id="RYR67781.1"/>
    </source>
</evidence>
<dbReference type="AlphaFoldDB" id="A0A445DXH4"/>
<dbReference type="EMBL" id="SDMP01000003">
    <property type="protein sequence ID" value="RYR67781.1"/>
    <property type="molecule type" value="Genomic_DNA"/>
</dbReference>
<accession>A0A445DXH4</accession>